<gene>
    <name evidence="1" type="ORF">A1O5_06982</name>
</gene>
<reference evidence="1 2" key="1">
    <citation type="submission" date="2013-03" db="EMBL/GenBank/DDBJ databases">
        <title>The Genome Sequence of Cladophialophora psammophila CBS 110553.</title>
        <authorList>
            <consortium name="The Broad Institute Genomics Platform"/>
            <person name="Cuomo C."/>
            <person name="de Hoog S."/>
            <person name="Gorbushina A."/>
            <person name="Walker B."/>
            <person name="Young S.K."/>
            <person name="Zeng Q."/>
            <person name="Gargeya S."/>
            <person name="Fitzgerald M."/>
            <person name="Haas B."/>
            <person name="Abouelleil A."/>
            <person name="Allen A.W."/>
            <person name="Alvarado L."/>
            <person name="Arachchi H.M."/>
            <person name="Berlin A.M."/>
            <person name="Chapman S.B."/>
            <person name="Gainer-Dewar J."/>
            <person name="Goldberg J."/>
            <person name="Griggs A."/>
            <person name="Gujja S."/>
            <person name="Hansen M."/>
            <person name="Howarth C."/>
            <person name="Imamovic A."/>
            <person name="Ireland A."/>
            <person name="Larimer J."/>
            <person name="McCowan C."/>
            <person name="Murphy C."/>
            <person name="Pearson M."/>
            <person name="Poon T.W."/>
            <person name="Priest M."/>
            <person name="Roberts A."/>
            <person name="Saif S."/>
            <person name="Shea T."/>
            <person name="Sisk P."/>
            <person name="Sykes S."/>
            <person name="Wortman J."/>
            <person name="Nusbaum C."/>
            <person name="Birren B."/>
        </authorList>
    </citation>
    <scope>NUCLEOTIDE SEQUENCE [LARGE SCALE GENOMIC DNA]</scope>
    <source>
        <strain evidence="1 2">CBS 110553</strain>
    </source>
</reference>
<proteinExistence type="predicted"/>
<dbReference type="RefSeq" id="XP_007745761.1">
    <property type="nucleotide sequence ID" value="XM_007747571.1"/>
</dbReference>
<dbReference type="EMBL" id="AMGX01000010">
    <property type="protein sequence ID" value="EXJ69909.1"/>
    <property type="molecule type" value="Genomic_DNA"/>
</dbReference>
<name>W9XHT3_9EURO</name>
<dbReference type="GeneID" id="19191688"/>
<dbReference type="Proteomes" id="UP000019471">
    <property type="component" value="Unassembled WGS sequence"/>
</dbReference>
<protein>
    <submittedName>
        <fullName evidence="1">Uncharacterized protein</fullName>
    </submittedName>
</protein>
<accession>W9XHT3</accession>
<organism evidence="1 2">
    <name type="scientific">Cladophialophora psammophila CBS 110553</name>
    <dbReference type="NCBI Taxonomy" id="1182543"/>
    <lineage>
        <taxon>Eukaryota</taxon>
        <taxon>Fungi</taxon>
        <taxon>Dikarya</taxon>
        <taxon>Ascomycota</taxon>
        <taxon>Pezizomycotina</taxon>
        <taxon>Eurotiomycetes</taxon>
        <taxon>Chaetothyriomycetidae</taxon>
        <taxon>Chaetothyriales</taxon>
        <taxon>Herpotrichiellaceae</taxon>
        <taxon>Cladophialophora</taxon>
    </lineage>
</organism>
<sequence length="219" mass="24864">MTVEVVLRAFAGAAMFISQPEKIVETSSKAHWVVIFSNFARNVRSSSARKAKPKFSGLARQFQRSSGKWEHPTPEAQAASEGEILEYRRLHLWEFERHMEAAFLAALNFNARRWVADPDQEFSMIYPKIGQSFDKESMIPADSQTDYRKLPTDNKVALALCPAVYKTWDFSPGDRRHTCILKALVMAALVGMRQGSGISRSRICLEYAQRRTEGRLTGF</sequence>
<comment type="caution">
    <text evidence="1">The sequence shown here is derived from an EMBL/GenBank/DDBJ whole genome shotgun (WGS) entry which is preliminary data.</text>
</comment>
<evidence type="ECO:0000313" key="1">
    <source>
        <dbReference type="EMBL" id="EXJ69909.1"/>
    </source>
</evidence>
<dbReference type="AlphaFoldDB" id="W9XHT3"/>
<dbReference type="HOGENOM" id="CLU_1261396_0_0_1"/>
<evidence type="ECO:0000313" key="2">
    <source>
        <dbReference type="Proteomes" id="UP000019471"/>
    </source>
</evidence>
<keyword evidence="2" id="KW-1185">Reference proteome</keyword>